<dbReference type="RefSeq" id="WP_192766602.1">
    <property type="nucleotide sequence ID" value="NZ_JADBEB010000001.1"/>
</dbReference>
<proteinExistence type="predicted"/>
<organism evidence="3 4">
    <name type="scientific">Plantactinospora soyae</name>
    <dbReference type="NCBI Taxonomy" id="1544732"/>
    <lineage>
        <taxon>Bacteria</taxon>
        <taxon>Bacillati</taxon>
        <taxon>Actinomycetota</taxon>
        <taxon>Actinomycetes</taxon>
        <taxon>Micromonosporales</taxon>
        <taxon>Micromonosporaceae</taxon>
        <taxon>Plantactinospora</taxon>
    </lineage>
</organism>
<keyword evidence="4" id="KW-1185">Reference proteome</keyword>
<feature type="compositionally biased region" description="Basic and acidic residues" evidence="1">
    <location>
        <begin position="48"/>
        <end position="65"/>
    </location>
</feature>
<reference evidence="3" key="1">
    <citation type="submission" date="2020-10" db="EMBL/GenBank/DDBJ databases">
        <title>Sequencing the genomes of 1000 actinobacteria strains.</title>
        <authorList>
            <person name="Klenk H.-P."/>
        </authorList>
    </citation>
    <scope>NUCLEOTIDE SEQUENCE</scope>
    <source>
        <strain evidence="3">DSM 46832</strain>
    </source>
</reference>
<keyword evidence="2" id="KW-0472">Membrane</keyword>
<name>A0A927M749_9ACTN</name>
<dbReference type="AlphaFoldDB" id="A0A927M749"/>
<accession>A0A927M749</accession>
<feature type="transmembrane region" description="Helical" evidence="2">
    <location>
        <begin position="12"/>
        <end position="30"/>
    </location>
</feature>
<comment type="caution">
    <text evidence="3">The sequence shown here is derived from an EMBL/GenBank/DDBJ whole genome shotgun (WGS) entry which is preliminary data.</text>
</comment>
<gene>
    <name evidence="3" type="ORF">H4W31_002246</name>
</gene>
<dbReference type="Proteomes" id="UP000649753">
    <property type="component" value="Unassembled WGS sequence"/>
</dbReference>
<evidence type="ECO:0000313" key="3">
    <source>
        <dbReference type="EMBL" id="MBE1486608.1"/>
    </source>
</evidence>
<sequence>MGELANFLPAGGFGAVGVGSLLVTVVAYLLNANRADRKEYQEAIDRAERRADDAARRTDAAEQRAEGLQQAVDEARTARRAVEDRLALIERELARHRADGTT</sequence>
<keyword evidence="2" id="KW-0812">Transmembrane</keyword>
<feature type="region of interest" description="Disordered" evidence="1">
    <location>
        <begin position="48"/>
        <end position="74"/>
    </location>
</feature>
<keyword evidence="2" id="KW-1133">Transmembrane helix</keyword>
<evidence type="ECO:0000256" key="2">
    <source>
        <dbReference type="SAM" id="Phobius"/>
    </source>
</evidence>
<evidence type="ECO:0000256" key="1">
    <source>
        <dbReference type="SAM" id="MobiDB-lite"/>
    </source>
</evidence>
<dbReference type="EMBL" id="JADBEB010000001">
    <property type="protein sequence ID" value="MBE1486608.1"/>
    <property type="molecule type" value="Genomic_DNA"/>
</dbReference>
<protein>
    <submittedName>
        <fullName evidence="3">Chromosome segregation ATPase</fullName>
    </submittedName>
</protein>
<evidence type="ECO:0000313" key="4">
    <source>
        <dbReference type="Proteomes" id="UP000649753"/>
    </source>
</evidence>